<dbReference type="STRING" id="1855283.SAMN05216382_2779"/>
<dbReference type="Gene3D" id="3.90.180.10">
    <property type="entry name" value="Medium-chain alcohol dehydrogenases, catalytic domain"/>
    <property type="match status" value="1"/>
</dbReference>
<dbReference type="Gene3D" id="3.40.50.720">
    <property type="entry name" value="NAD(P)-binding Rossmann-like Domain"/>
    <property type="match status" value="1"/>
</dbReference>
<evidence type="ECO:0000256" key="1">
    <source>
        <dbReference type="ARBA" id="ARBA00023002"/>
    </source>
</evidence>
<dbReference type="Pfam" id="PF16884">
    <property type="entry name" value="ADH_N_2"/>
    <property type="match status" value="1"/>
</dbReference>
<dbReference type="InterPro" id="IPR036291">
    <property type="entry name" value="NAD(P)-bd_dom_sf"/>
</dbReference>
<dbReference type="InterPro" id="IPR011032">
    <property type="entry name" value="GroES-like_sf"/>
</dbReference>
<dbReference type="AlphaFoldDB" id="A0A1H7TQK1"/>
<dbReference type="PANTHER" id="PTHR43205">
    <property type="entry name" value="PROSTAGLANDIN REDUCTASE"/>
    <property type="match status" value="1"/>
</dbReference>
<dbReference type="CDD" id="cd05288">
    <property type="entry name" value="PGDH"/>
    <property type="match status" value="1"/>
</dbReference>
<feature type="domain" description="Enoyl reductase (ER)" evidence="2">
    <location>
        <begin position="18"/>
        <end position="335"/>
    </location>
</feature>
<organism evidence="3 4">
    <name type="scientific">Sphingomonas palmae</name>
    <dbReference type="NCBI Taxonomy" id="1855283"/>
    <lineage>
        <taxon>Bacteria</taxon>
        <taxon>Pseudomonadati</taxon>
        <taxon>Pseudomonadota</taxon>
        <taxon>Alphaproteobacteria</taxon>
        <taxon>Sphingomonadales</taxon>
        <taxon>Sphingomonadaceae</taxon>
        <taxon>Sphingomonas</taxon>
    </lineage>
</organism>
<dbReference type="SUPFAM" id="SSF50129">
    <property type="entry name" value="GroES-like"/>
    <property type="match status" value="1"/>
</dbReference>
<dbReference type="Proteomes" id="UP000199214">
    <property type="component" value="Unassembled WGS sequence"/>
</dbReference>
<dbReference type="InterPro" id="IPR041694">
    <property type="entry name" value="ADH_N_2"/>
</dbReference>
<dbReference type="Pfam" id="PF00107">
    <property type="entry name" value="ADH_zinc_N"/>
    <property type="match status" value="1"/>
</dbReference>
<keyword evidence="1" id="KW-0560">Oxidoreductase</keyword>
<accession>A0A1H7TQK1</accession>
<dbReference type="EMBL" id="FNZZ01000006">
    <property type="protein sequence ID" value="SEL86724.1"/>
    <property type="molecule type" value="Genomic_DNA"/>
</dbReference>
<proteinExistence type="predicted"/>
<reference evidence="4" key="1">
    <citation type="submission" date="2016-10" db="EMBL/GenBank/DDBJ databases">
        <authorList>
            <person name="Varghese N."/>
            <person name="Submissions S."/>
        </authorList>
    </citation>
    <scope>NUCLEOTIDE SEQUENCE [LARGE SCALE GENOMIC DNA]</scope>
    <source>
        <strain evidence="4">JS21-1</strain>
    </source>
</reference>
<gene>
    <name evidence="3" type="ORF">SAMN05216382_2779</name>
</gene>
<dbReference type="PANTHER" id="PTHR43205:SF7">
    <property type="entry name" value="PROSTAGLANDIN REDUCTASE 1"/>
    <property type="match status" value="1"/>
</dbReference>
<dbReference type="RefSeq" id="WP_093007350.1">
    <property type="nucleotide sequence ID" value="NZ_FNZZ01000006.1"/>
</dbReference>
<dbReference type="InterPro" id="IPR013149">
    <property type="entry name" value="ADH-like_C"/>
</dbReference>
<name>A0A1H7TQK1_9SPHN</name>
<dbReference type="SUPFAM" id="SSF51735">
    <property type="entry name" value="NAD(P)-binding Rossmann-fold domains"/>
    <property type="match status" value="1"/>
</dbReference>
<evidence type="ECO:0000259" key="2">
    <source>
        <dbReference type="SMART" id="SM00829"/>
    </source>
</evidence>
<dbReference type="GO" id="GO:0016628">
    <property type="term" value="F:oxidoreductase activity, acting on the CH-CH group of donors, NAD or NADP as acceptor"/>
    <property type="evidence" value="ECO:0007669"/>
    <property type="project" value="InterPro"/>
</dbReference>
<protein>
    <recommendedName>
        <fullName evidence="2">Enoyl reductase (ER) domain-containing protein</fullName>
    </recommendedName>
</protein>
<keyword evidence="4" id="KW-1185">Reference proteome</keyword>
<evidence type="ECO:0000313" key="4">
    <source>
        <dbReference type="Proteomes" id="UP000199214"/>
    </source>
</evidence>
<dbReference type="SMART" id="SM00829">
    <property type="entry name" value="PKS_ER"/>
    <property type="match status" value="1"/>
</dbReference>
<dbReference type="InterPro" id="IPR020843">
    <property type="entry name" value="ER"/>
</dbReference>
<dbReference type="InterPro" id="IPR045010">
    <property type="entry name" value="MDR_fam"/>
</dbReference>
<dbReference type="OrthoDB" id="9805663at2"/>
<evidence type="ECO:0000313" key="3">
    <source>
        <dbReference type="EMBL" id="SEL86724.1"/>
    </source>
</evidence>
<dbReference type="FunFam" id="3.40.50.720:FF:000121">
    <property type="entry name" value="Prostaglandin reductase 2"/>
    <property type="match status" value="1"/>
</dbReference>
<sequence length="337" mass="35699">MSVNRRWTLAARPDGPVKASDFALVSEPFARPVLRMGEVLVRNHLFSVAPTIRNWLNDGGSYRGSIPIGGTIAGMTACEVIASEHADYAVGSRMVAMARWEDLSVVRPDSAAVPPFPVPNDVSFEDAMGLYSPNSLTAYFGLLDVGRPVAGETLVVSGAAGSVGSLVCQIGKVTGCRVIGIAGGAAKCRHLVEVTGVDAAIDYRAENVAGRLAELCPSGIDLFFDNVGGEQLQAAVDNMADHGRIVLCGQISAYDRPGGAPGPSDMMKIVYGRIRMEGFVVGDFVDRASTARERLRQWQAEGRVSVQVDVRRGFERLPDAFVDLFSGGNAGTLLVAA</sequence>